<evidence type="ECO:0000259" key="4">
    <source>
        <dbReference type="Pfam" id="PF25973"/>
    </source>
</evidence>
<comment type="caution">
    <text evidence="5">The sequence shown here is derived from an EMBL/GenBank/DDBJ whole genome shotgun (WGS) entry which is preliminary data.</text>
</comment>
<evidence type="ECO:0000256" key="1">
    <source>
        <dbReference type="ARBA" id="ARBA00009477"/>
    </source>
</evidence>
<gene>
    <name evidence="5" type="ORF">E2I14_15055</name>
</gene>
<dbReference type="Gene3D" id="2.40.50.100">
    <property type="match status" value="1"/>
</dbReference>
<feature type="domain" description="CusB-like beta-barrel" evidence="3">
    <location>
        <begin position="236"/>
        <end position="308"/>
    </location>
</feature>
<dbReference type="PANTHER" id="PTHR30469">
    <property type="entry name" value="MULTIDRUG RESISTANCE PROTEIN MDTA"/>
    <property type="match status" value="1"/>
</dbReference>
<dbReference type="InterPro" id="IPR006143">
    <property type="entry name" value="RND_pump_MFP"/>
</dbReference>
<dbReference type="Pfam" id="PF25973">
    <property type="entry name" value="BSH_CzcB"/>
    <property type="match status" value="1"/>
</dbReference>
<sequence>MRTEQAQSPSIYPNQRKTWLWLVIAVALVGGAAALWKYKSAPEAGVAASPKGNKSEVVFELADTDIASIIKRELNVNLLVSGSLIPQNNITVKSKVTAVVSETMVQEGMAVSEGQVLAKFDNADLAARLATQDAAVEESTTKLELAKKNRESSHALFLQKYISQNAFDTSENALQLAQANLKSTMSQREVARLALADTIIRAPMSGIVSKRLVQAGEKVSPDTPLFSLVNLSKLILEAPVPASEIPRIKLGQPVSFAVDGFAARQFKGKVVRINPNAETGTRSFMVYIEVLNDDAVLRGGMFAKGQITLEKSTKTTLVPLIAVRQVSGVPTVYKIDHDHLVAQAVELGLRNEDEGYAEVKKGLVEGDQVIVSQLDMVKPGSKVTLPAAKKTSAATKG</sequence>
<dbReference type="InterPro" id="IPR058792">
    <property type="entry name" value="Beta-barrel_RND_2"/>
</dbReference>
<evidence type="ECO:0000256" key="2">
    <source>
        <dbReference type="SAM" id="Phobius"/>
    </source>
</evidence>
<dbReference type="Pfam" id="PF25954">
    <property type="entry name" value="Beta-barrel_RND_2"/>
    <property type="match status" value="1"/>
</dbReference>
<accession>A0A4R5VX86</accession>
<evidence type="ECO:0000313" key="5">
    <source>
        <dbReference type="EMBL" id="TDK63520.1"/>
    </source>
</evidence>
<keyword evidence="2" id="KW-1133">Transmembrane helix</keyword>
<evidence type="ECO:0000259" key="3">
    <source>
        <dbReference type="Pfam" id="PF25954"/>
    </source>
</evidence>
<keyword evidence="2" id="KW-0472">Membrane</keyword>
<dbReference type="EMBL" id="SMYL01000009">
    <property type="protein sequence ID" value="TDK63520.1"/>
    <property type="molecule type" value="Genomic_DNA"/>
</dbReference>
<dbReference type="Gene3D" id="2.40.30.170">
    <property type="match status" value="1"/>
</dbReference>
<proteinExistence type="inferred from homology"/>
<protein>
    <submittedName>
        <fullName evidence="5">Efflux RND transporter periplasmic adaptor subunit</fullName>
    </submittedName>
</protein>
<dbReference type="OrthoDB" id="5502471at2"/>
<dbReference type="GO" id="GO:1990281">
    <property type="term" value="C:efflux pump complex"/>
    <property type="evidence" value="ECO:0007669"/>
    <property type="project" value="TreeGrafter"/>
</dbReference>
<name>A0A4R5VX86_9BURK</name>
<dbReference type="Proteomes" id="UP000294829">
    <property type="component" value="Unassembled WGS sequence"/>
</dbReference>
<comment type="similarity">
    <text evidence="1">Belongs to the membrane fusion protein (MFP) (TC 8.A.1) family.</text>
</comment>
<dbReference type="FunFam" id="2.40.30.170:FF:000010">
    <property type="entry name" value="Efflux RND transporter periplasmic adaptor subunit"/>
    <property type="match status" value="1"/>
</dbReference>
<feature type="transmembrane region" description="Helical" evidence="2">
    <location>
        <begin position="18"/>
        <end position="36"/>
    </location>
</feature>
<dbReference type="InterPro" id="IPR058647">
    <property type="entry name" value="BSH_CzcB-like"/>
</dbReference>
<reference evidence="5 6" key="1">
    <citation type="submission" date="2019-03" db="EMBL/GenBank/DDBJ databases">
        <title>Sapientia aquatica gen. nov., sp. nov., isolated from a crater lake.</title>
        <authorList>
            <person name="Felfoldi T."/>
            <person name="Szabo A."/>
            <person name="Toth E."/>
            <person name="Schumann P."/>
            <person name="Keki Z."/>
            <person name="Marialigeti K."/>
            <person name="Mathe I."/>
        </authorList>
    </citation>
    <scope>NUCLEOTIDE SEQUENCE [LARGE SCALE GENOMIC DNA]</scope>
    <source>
        <strain evidence="5 6">SA-152</strain>
    </source>
</reference>
<keyword evidence="6" id="KW-1185">Reference proteome</keyword>
<organism evidence="5 6">
    <name type="scientific">Sapientia aquatica</name>
    <dbReference type="NCBI Taxonomy" id="1549640"/>
    <lineage>
        <taxon>Bacteria</taxon>
        <taxon>Pseudomonadati</taxon>
        <taxon>Pseudomonadota</taxon>
        <taxon>Betaproteobacteria</taxon>
        <taxon>Burkholderiales</taxon>
        <taxon>Oxalobacteraceae</taxon>
        <taxon>Sapientia</taxon>
    </lineage>
</organism>
<evidence type="ECO:0000313" key="6">
    <source>
        <dbReference type="Proteomes" id="UP000294829"/>
    </source>
</evidence>
<dbReference type="Gene3D" id="2.40.420.20">
    <property type="match status" value="1"/>
</dbReference>
<dbReference type="RefSeq" id="WP_133329999.1">
    <property type="nucleotide sequence ID" value="NZ_SMYL01000009.1"/>
</dbReference>
<dbReference type="SUPFAM" id="SSF111369">
    <property type="entry name" value="HlyD-like secretion proteins"/>
    <property type="match status" value="1"/>
</dbReference>
<dbReference type="Gene3D" id="1.10.287.470">
    <property type="entry name" value="Helix hairpin bin"/>
    <property type="match status" value="1"/>
</dbReference>
<dbReference type="NCBIfam" id="TIGR01730">
    <property type="entry name" value="RND_mfp"/>
    <property type="match status" value="1"/>
</dbReference>
<dbReference type="GO" id="GO:0015562">
    <property type="term" value="F:efflux transmembrane transporter activity"/>
    <property type="evidence" value="ECO:0007669"/>
    <property type="project" value="TreeGrafter"/>
</dbReference>
<feature type="domain" description="CzcB-like barrel-sandwich hybrid" evidence="4">
    <location>
        <begin position="91"/>
        <end position="228"/>
    </location>
</feature>
<dbReference type="PANTHER" id="PTHR30469:SF33">
    <property type="entry name" value="SLR1207 PROTEIN"/>
    <property type="match status" value="1"/>
</dbReference>
<keyword evidence="2" id="KW-0812">Transmembrane</keyword>
<dbReference type="AlphaFoldDB" id="A0A4R5VX86"/>